<dbReference type="InterPro" id="IPR002110">
    <property type="entry name" value="Ankyrin_rpt"/>
</dbReference>
<dbReference type="PANTHER" id="PTHR24198">
    <property type="entry name" value="ANKYRIN REPEAT AND PROTEIN KINASE DOMAIN-CONTAINING PROTEIN"/>
    <property type="match status" value="1"/>
</dbReference>
<dbReference type="InterPro" id="IPR036770">
    <property type="entry name" value="Ankyrin_rpt-contain_sf"/>
</dbReference>
<dbReference type="Proteomes" id="UP000552709">
    <property type="component" value="Unassembled WGS sequence"/>
</dbReference>
<reference evidence="4 5" key="1">
    <citation type="submission" date="2020-08" db="EMBL/GenBank/DDBJ databases">
        <title>Genomic Encyclopedia of Type Strains, Phase IV (KMG-IV): sequencing the most valuable type-strain genomes for metagenomic binning, comparative biology and taxonomic classification.</title>
        <authorList>
            <person name="Goeker M."/>
        </authorList>
    </citation>
    <scope>NUCLEOTIDE SEQUENCE [LARGE SCALE GENOMIC DNA]</scope>
    <source>
        <strain evidence="4 5">DSM 27939</strain>
    </source>
</reference>
<dbReference type="PROSITE" id="PS50088">
    <property type="entry name" value="ANK_REPEAT"/>
    <property type="match status" value="4"/>
</dbReference>
<feature type="repeat" description="ANK" evidence="3">
    <location>
        <begin position="96"/>
        <end position="128"/>
    </location>
</feature>
<gene>
    <name evidence="4" type="ORF">HNQ08_004195</name>
</gene>
<evidence type="ECO:0000256" key="3">
    <source>
        <dbReference type="PROSITE-ProRule" id="PRU00023"/>
    </source>
</evidence>
<dbReference type="Pfam" id="PF12796">
    <property type="entry name" value="Ank_2"/>
    <property type="match status" value="1"/>
</dbReference>
<dbReference type="SMART" id="SM00248">
    <property type="entry name" value="ANK"/>
    <property type="match status" value="4"/>
</dbReference>
<accession>A0A7W8JXK6</accession>
<evidence type="ECO:0000313" key="5">
    <source>
        <dbReference type="Proteomes" id="UP000552709"/>
    </source>
</evidence>
<keyword evidence="1" id="KW-0677">Repeat</keyword>
<dbReference type="EMBL" id="JACHFL010000015">
    <property type="protein sequence ID" value="MBB5365077.1"/>
    <property type="molecule type" value="Genomic_DNA"/>
</dbReference>
<keyword evidence="2 3" id="KW-0040">ANK repeat</keyword>
<dbReference type="SUPFAM" id="SSF48403">
    <property type="entry name" value="Ankyrin repeat"/>
    <property type="match status" value="1"/>
</dbReference>
<dbReference type="PRINTS" id="PR01415">
    <property type="entry name" value="ANKYRIN"/>
</dbReference>
<dbReference type="Pfam" id="PF00023">
    <property type="entry name" value="Ank"/>
    <property type="match status" value="1"/>
</dbReference>
<dbReference type="Gene3D" id="1.25.40.20">
    <property type="entry name" value="Ankyrin repeat-containing domain"/>
    <property type="match status" value="2"/>
</dbReference>
<sequence length="218" mass="22354">MTTASEKELFLAIRANDGQAVRELIQQDRALLEAVSPMGVSPVLFAAYYHHPQMARVLVEEGASLNVFEAAAVGEAGRVGALLDADAALLNAVSPDGFSPLGLAAFFGQAEVAALLLARGSDVNAVSQNAMRVGPLHSAVAGNHTELARTLVEAGADVNAAQQDGFTPLMGAAQNGNAQLVALLLGHGARPESLTGDGRSAADLAQEEGHGEVLLLLS</sequence>
<feature type="repeat" description="ANK" evidence="3">
    <location>
        <begin position="135"/>
        <end position="163"/>
    </location>
</feature>
<feature type="repeat" description="ANK" evidence="3">
    <location>
        <begin position="164"/>
        <end position="196"/>
    </location>
</feature>
<feature type="repeat" description="ANK" evidence="3">
    <location>
        <begin position="38"/>
        <end position="70"/>
    </location>
</feature>
<dbReference type="PROSITE" id="PS50297">
    <property type="entry name" value="ANK_REP_REGION"/>
    <property type="match status" value="4"/>
</dbReference>
<dbReference type="AlphaFoldDB" id="A0A7W8JXK6"/>
<evidence type="ECO:0000256" key="1">
    <source>
        <dbReference type="ARBA" id="ARBA00022737"/>
    </source>
</evidence>
<name>A0A7W8JXK6_9DEIO</name>
<protein>
    <submittedName>
        <fullName evidence="4">Ankyrin repeat protein</fullName>
    </submittedName>
</protein>
<keyword evidence="5" id="KW-1185">Reference proteome</keyword>
<comment type="caution">
    <text evidence="4">The sequence shown here is derived from an EMBL/GenBank/DDBJ whole genome shotgun (WGS) entry which is preliminary data.</text>
</comment>
<organism evidence="4 5">
    <name type="scientific">Deinococcus humi</name>
    <dbReference type="NCBI Taxonomy" id="662880"/>
    <lineage>
        <taxon>Bacteria</taxon>
        <taxon>Thermotogati</taxon>
        <taxon>Deinococcota</taxon>
        <taxon>Deinococci</taxon>
        <taxon>Deinococcales</taxon>
        <taxon>Deinococcaceae</taxon>
        <taxon>Deinococcus</taxon>
    </lineage>
</organism>
<evidence type="ECO:0000313" key="4">
    <source>
        <dbReference type="EMBL" id="MBB5365077.1"/>
    </source>
</evidence>
<evidence type="ECO:0000256" key="2">
    <source>
        <dbReference type="ARBA" id="ARBA00023043"/>
    </source>
</evidence>
<dbReference type="PANTHER" id="PTHR24198:SF165">
    <property type="entry name" value="ANKYRIN REPEAT-CONTAINING PROTEIN-RELATED"/>
    <property type="match status" value="1"/>
</dbReference>
<dbReference type="RefSeq" id="WP_184136271.1">
    <property type="nucleotide sequence ID" value="NZ_JACHFL010000015.1"/>
</dbReference>
<proteinExistence type="predicted"/>